<protein>
    <submittedName>
        <fullName evidence="2">Uncharacterized protein</fullName>
    </submittedName>
</protein>
<evidence type="ECO:0000256" key="1">
    <source>
        <dbReference type="SAM" id="MobiDB-lite"/>
    </source>
</evidence>
<dbReference type="Proteomes" id="UP000239757">
    <property type="component" value="Unassembled WGS sequence"/>
</dbReference>
<sequence>MLAYMGRSDMDLVLISGNTSNIFSVSQGLLKKDFEKLDMYLNCLSEQREMVLDSPYFESRALVFEDPNELRGEETAQSSSLKIEEGDSAGITSEAITAKSEEKSLEGDTKEVSCSKQGLGMSRNYLFGALMLHLPRIAPLP</sequence>
<dbReference type="AlphaFoldDB" id="A0A2P5W5A0"/>
<name>A0A2P5W5A0_GOSBA</name>
<dbReference type="EMBL" id="KZ669061">
    <property type="protein sequence ID" value="PPR86263.1"/>
    <property type="molecule type" value="Genomic_DNA"/>
</dbReference>
<organism evidence="2 3">
    <name type="scientific">Gossypium barbadense</name>
    <name type="common">Sea Island cotton</name>
    <name type="synonym">Hibiscus barbadensis</name>
    <dbReference type="NCBI Taxonomy" id="3634"/>
    <lineage>
        <taxon>Eukaryota</taxon>
        <taxon>Viridiplantae</taxon>
        <taxon>Streptophyta</taxon>
        <taxon>Embryophyta</taxon>
        <taxon>Tracheophyta</taxon>
        <taxon>Spermatophyta</taxon>
        <taxon>Magnoliopsida</taxon>
        <taxon>eudicotyledons</taxon>
        <taxon>Gunneridae</taxon>
        <taxon>Pentapetalae</taxon>
        <taxon>rosids</taxon>
        <taxon>malvids</taxon>
        <taxon>Malvales</taxon>
        <taxon>Malvaceae</taxon>
        <taxon>Malvoideae</taxon>
        <taxon>Gossypium</taxon>
    </lineage>
</organism>
<feature type="region of interest" description="Disordered" evidence="1">
    <location>
        <begin position="68"/>
        <end position="93"/>
    </location>
</feature>
<evidence type="ECO:0000313" key="3">
    <source>
        <dbReference type="Proteomes" id="UP000239757"/>
    </source>
</evidence>
<evidence type="ECO:0000313" key="2">
    <source>
        <dbReference type="EMBL" id="PPR86263.1"/>
    </source>
</evidence>
<proteinExistence type="predicted"/>
<reference evidence="2 3" key="1">
    <citation type="submission" date="2015-01" db="EMBL/GenBank/DDBJ databases">
        <title>Genome of allotetraploid Gossypium barbadense reveals genomic plasticity and fiber elongation in cotton evolution.</title>
        <authorList>
            <person name="Chen X."/>
            <person name="Liu X."/>
            <person name="Zhao B."/>
            <person name="Zheng H."/>
            <person name="Hu Y."/>
            <person name="Lu G."/>
            <person name="Yang C."/>
            <person name="Chen J."/>
            <person name="Shan C."/>
            <person name="Zhang L."/>
            <person name="Zhou Y."/>
            <person name="Wang L."/>
            <person name="Guo W."/>
            <person name="Bai Y."/>
            <person name="Ruan J."/>
            <person name="Shangguan X."/>
            <person name="Mao Y."/>
            <person name="Jiang J."/>
            <person name="Zhu Y."/>
            <person name="Lei J."/>
            <person name="Kang H."/>
            <person name="Chen S."/>
            <person name="He X."/>
            <person name="Wang R."/>
            <person name="Wang Y."/>
            <person name="Chen J."/>
            <person name="Wang L."/>
            <person name="Yu S."/>
            <person name="Wang B."/>
            <person name="Wei J."/>
            <person name="Song S."/>
            <person name="Lu X."/>
            <person name="Gao Z."/>
            <person name="Gu W."/>
            <person name="Deng X."/>
            <person name="Ma D."/>
            <person name="Wang S."/>
            <person name="Liang W."/>
            <person name="Fang L."/>
            <person name="Cai C."/>
            <person name="Zhu X."/>
            <person name="Zhou B."/>
            <person name="Zhang Y."/>
            <person name="Chen Z."/>
            <person name="Xu S."/>
            <person name="Zhu R."/>
            <person name="Wang S."/>
            <person name="Zhang T."/>
            <person name="Zhao G."/>
        </authorList>
    </citation>
    <scope>NUCLEOTIDE SEQUENCE [LARGE SCALE GENOMIC DNA]</scope>
    <source>
        <strain evidence="3">cv. Xinhai21</strain>
        <tissue evidence="2">Leaf</tissue>
    </source>
</reference>
<gene>
    <name evidence="2" type="ORF">GOBAR_AA34426</name>
</gene>
<accession>A0A2P5W5A0</accession>